<evidence type="ECO:0000259" key="8">
    <source>
        <dbReference type="Pfam" id="PF08244"/>
    </source>
</evidence>
<dbReference type="InterPro" id="IPR002173">
    <property type="entry name" value="Carboh/pur_kinase_PfkB_CS"/>
</dbReference>
<dbReference type="Gene3D" id="2.60.120.560">
    <property type="entry name" value="Exo-inulinase, domain 1"/>
    <property type="match status" value="1"/>
</dbReference>
<evidence type="ECO:0000313" key="10">
    <source>
        <dbReference type="Proteomes" id="UP000518605"/>
    </source>
</evidence>
<evidence type="ECO:0000256" key="4">
    <source>
        <dbReference type="ARBA" id="ARBA00022801"/>
    </source>
</evidence>
<dbReference type="Proteomes" id="UP000518605">
    <property type="component" value="Unassembled WGS sequence"/>
</dbReference>
<dbReference type="InterPro" id="IPR013189">
    <property type="entry name" value="Glyco_hydro_32_C"/>
</dbReference>
<dbReference type="PANTHER" id="PTHR42800">
    <property type="entry name" value="EXOINULINASE INUD (AFU_ORTHOLOGUE AFUA_5G00480)"/>
    <property type="match status" value="1"/>
</dbReference>
<feature type="domain" description="Glycosyl hydrolase family 32 N-terminal" evidence="6">
    <location>
        <begin position="333"/>
        <end position="664"/>
    </location>
</feature>
<dbReference type="RefSeq" id="WP_183567159.1">
    <property type="nucleotide sequence ID" value="NZ_CBCSLB010000014.1"/>
</dbReference>
<dbReference type="EC" id="3.2.1.80" evidence="9"/>
<dbReference type="InterPro" id="IPR013148">
    <property type="entry name" value="Glyco_hydro_32_N"/>
</dbReference>
<dbReference type="Gene3D" id="2.115.10.20">
    <property type="entry name" value="Glycosyl hydrolase domain, family 43"/>
    <property type="match status" value="1"/>
</dbReference>
<dbReference type="SUPFAM" id="SSF49899">
    <property type="entry name" value="Concanavalin A-like lectins/glucanases"/>
    <property type="match status" value="1"/>
</dbReference>
<keyword evidence="4 9" id="KW-0378">Hydrolase</keyword>
<keyword evidence="5 9" id="KW-0326">Glycosidase</keyword>
<keyword evidence="10" id="KW-1185">Reference proteome</keyword>
<protein>
    <submittedName>
        <fullName evidence="9">Fructan beta-fructosidase</fullName>
        <ecNumber evidence="9">3.2.1.80</ecNumber>
    </submittedName>
</protein>
<dbReference type="GO" id="GO:0016301">
    <property type="term" value="F:kinase activity"/>
    <property type="evidence" value="ECO:0007669"/>
    <property type="project" value="UniProtKB-KW"/>
</dbReference>
<proteinExistence type="inferred from homology"/>
<evidence type="ECO:0000256" key="2">
    <source>
        <dbReference type="ARBA" id="ARBA00022679"/>
    </source>
</evidence>
<organism evidence="9 10">
    <name type="scientific">Paenibacillus endophyticus</name>
    <dbReference type="NCBI Taxonomy" id="1294268"/>
    <lineage>
        <taxon>Bacteria</taxon>
        <taxon>Bacillati</taxon>
        <taxon>Bacillota</taxon>
        <taxon>Bacilli</taxon>
        <taxon>Bacillales</taxon>
        <taxon>Paenibacillaceae</taxon>
        <taxon>Paenibacillus</taxon>
    </lineage>
</organism>
<dbReference type="CDD" id="cd18622">
    <property type="entry name" value="GH32_Inu-like"/>
    <property type="match status" value="1"/>
</dbReference>
<evidence type="ECO:0000256" key="5">
    <source>
        <dbReference type="ARBA" id="ARBA00023295"/>
    </source>
</evidence>
<keyword evidence="3" id="KW-0418">Kinase</keyword>
<dbReference type="SMART" id="SM00640">
    <property type="entry name" value="Glyco_32"/>
    <property type="match status" value="1"/>
</dbReference>
<dbReference type="PANTHER" id="PTHR42800:SF1">
    <property type="entry name" value="EXOINULINASE INUD (AFU_ORTHOLOGUE AFUA_5G00480)"/>
    <property type="match status" value="1"/>
</dbReference>
<sequence length="823" mass="91536">MFDVTSLGEVLIDFTPVDSTGDNIARFEQNPGGAPANVLAALSKWDKKTAFIGKVGNDQFGSFLKETLESCSINIKGVVSTDDASTTLAFVHLDERGDRTFSFVRNPGADMLLSASEVNYTIVEKSKIFHFGSISMTDELASVATIKAAMIAKANGKIVSFDPNLRIPLWNNLEHAKEKILIGLTFADVLKISEEELEFITGTNDLESGSQQIFLQYGVSIILVTRAEKGCFVRKGDIAVSVPGFPANVVDTTGAGDAFLGGFLYQLLERNCQINNLNEDNIKSMALFANAVGALVTTRKGAILAMPSLSDVEEFIMKANSESNHEKYRPLFHYSPPSGWLNDPNGLVYYEGEYHLFYQYYPHKNEWGPMHWGHAVSKDLVNWDHLPIAIAPDHNGMIFSGSAVVDWNDTSGFFGGNAGLVAVFTHSDTYPNTIYEKGAYVIDGKTITERPRQRQSLAYSTDKGRTWTMYEGNPVLVDVELIDFRDPKVFWNADTNRWVLVLAVDDHVRIYTSPNLKEWTFASEFGAKMGSHAGVWECPDLFELPVDGECENKKWVLIVSIGDNSEFPEGSRTQYFIGQFDGVTFTSDLEQEEILWMDYGRDNYAGVSWSDVREEDGRRILIGWMSNWKYANQTPTTGWRSAMTIPRSLSLTQTSEGIRLISEPVEELTGLRGEPATNLSGTVLSGDRLLAGLSGNAYEIEVEVEWKDVKEFGLKVCQSDREETVIGFEAESSFLYIDRTRSGESSFHEMFPCKHGAEVQTDGKQLKLRIFVDQCSVEVFANDGRVVITDLIFPDSSSNGVSLYSRGGDVLLNSFVYYPLKSI</sequence>
<dbReference type="SUPFAM" id="SSF53613">
    <property type="entry name" value="Ribokinase-like"/>
    <property type="match status" value="1"/>
</dbReference>
<feature type="domain" description="Glycosyl hydrolase family 32 C-terminal" evidence="8">
    <location>
        <begin position="671"/>
        <end position="817"/>
    </location>
</feature>
<dbReference type="GO" id="GO:0051669">
    <property type="term" value="F:fructan beta-fructosidase activity"/>
    <property type="evidence" value="ECO:0007669"/>
    <property type="project" value="UniProtKB-EC"/>
</dbReference>
<accession>A0A7W5CCA3</accession>
<dbReference type="Gene3D" id="3.40.1190.20">
    <property type="match status" value="1"/>
</dbReference>
<dbReference type="InterPro" id="IPR001362">
    <property type="entry name" value="Glyco_hydro_32"/>
</dbReference>
<name>A0A7W5CCA3_9BACL</name>
<comment type="caution">
    <text evidence="9">The sequence shown here is derived from an EMBL/GenBank/DDBJ whole genome shotgun (WGS) entry which is preliminary data.</text>
</comment>
<evidence type="ECO:0000259" key="6">
    <source>
        <dbReference type="Pfam" id="PF00251"/>
    </source>
</evidence>
<dbReference type="CDD" id="cd01167">
    <property type="entry name" value="bac_FRK"/>
    <property type="match status" value="1"/>
</dbReference>
<reference evidence="9 10" key="1">
    <citation type="submission" date="2020-08" db="EMBL/GenBank/DDBJ databases">
        <title>Genomic Encyclopedia of Type Strains, Phase III (KMG-III): the genomes of soil and plant-associated and newly described type strains.</title>
        <authorList>
            <person name="Whitman W."/>
        </authorList>
    </citation>
    <scope>NUCLEOTIDE SEQUENCE [LARGE SCALE GENOMIC DNA]</scope>
    <source>
        <strain evidence="9 10">CECT 8234</strain>
    </source>
</reference>
<evidence type="ECO:0000256" key="3">
    <source>
        <dbReference type="ARBA" id="ARBA00022777"/>
    </source>
</evidence>
<gene>
    <name evidence="9" type="ORF">FHS16_004265</name>
</gene>
<keyword evidence="2" id="KW-0808">Transferase</keyword>
<dbReference type="GO" id="GO:0005737">
    <property type="term" value="C:cytoplasm"/>
    <property type="evidence" value="ECO:0007669"/>
    <property type="project" value="TreeGrafter"/>
</dbReference>
<evidence type="ECO:0000313" key="9">
    <source>
        <dbReference type="EMBL" id="MBB3154189.1"/>
    </source>
</evidence>
<dbReference type="InterPro" id="IPR018053">
    <property type="entry name" value="Glyco_hydro_32_AS"/>
</dbReference>
<dbReference type="Pfam" id="PF08244">
    <property type="entry name" value="Glyco_hydro_32C"/>
    <property type="match status" value="1"/>
</dbReference>
<dbReference type="Pfam" id="PF00251">
    <property type="entry name" value="Glyco_hydro_32N"/>
    <property type="match status" value="1"/>
</dbReference>
<dbReference type="InterPro" id="IPR011611">
    <property type="entry name" value="PfkB_dom"/>
</dbReference>
<evidence type="ECO:0000259" key="7">
    <source>
        <dbReference type="Pfam" id="PF00294"/>
    </source>
</evidence>
<dbReference type="PROSITE" id="PS00609">
    <property type="entry name" value="GLYCOSYL_HYDROL_F32"/>
    <property type="match status" value="1"/>
</dbReference>
<dbReference type="GO" id="GO:0004575">
    <property type="term" value="F:sucrose alpha-glucosidase activity"/>
    <property type="evidence" value="ECO:0007669"/>
    <property type="project" value="TreeGrafter"/>
</dbReference>
<feature type="domain" description="Carbohydrate kinase PfkB" evidence="7">
    <location>
        <begin position="2"/>
        <end position="307"/>
    </location>
</feature>
<dbReference type="EMBL" id="JACHXW010000014">
    <property type="protein sequence ID" value="MBB3154189.1"/>
    <property type="molecule type" value="Genomic_DNA"/>
</dbReference>
<dbReference type="InterPro" id="IPR013320">
    <property type="entry name" value="ConA-like_dom_sf"/>
</dbReference>
<dbReference type="InterPro" id="IPR023296">
    <property type="entry name" value="Glyco_hydro_beta-prop_sf"/>
</dbReference>
<dbReference type="GO" id="GO:0005987">
    <property type="term" value="P:sucrose catabolic process"/>
    <property type="evidence" value="ECO:0007669"/>
    <property type="project" value="TreeGrafter"/>
</dbReference>
<dbReference type="Pfam" id="PF00294">
    <property type="entry name" value="PfkB"/>
    <property type="match status" value="1"/>
</dbReference>
<evidence type="ECO:0000256" key="1">
    <source>
        <dbReference type="ARBA" id="ARBA00009902"/>
    </source>
</evidence>
<dbReference type="SUPFAM" id="SSF75005">
    <property type="entry name" value="Arabinanase/levansucrase/invertase"/>
    <property type="match status" value="1"/>
</dbReference>
<dbReference type="InterPro" id="IPR029056">
    <property type="entry name" value="Ribokinase-like"/>
</dbReference>
<comment type="similarity">
    <text evidence="1">Belongs to the glycosyl hydrolase 32 family.</text>
</comment>
<dbReference type="PROSITE" id="PS00584">
    <property type="entry name" value="PFKB_KINASES_2"/>
    <property type="match status" value="1"/>
</dbReference>
<dbReference type="AlphaFoldDB" id="A0A7W5CCA3"/>